<evidence type="ECO:0000313" key="2">
    <source>
        <dbReference type="EMBL" id="SMF39321.1"/>
    </source>
</evidence>
<evidence type="ECO:0000313" key="3">
    <source>
        <dbReference type="Proteomes" id="UP000192903"/>
    </source>
</evidence>
<dbReference type="AlphaFoldDB" id="A0A1X7ES87"/>
<dbReference type="EMBL" id="FXAF01000006">
    <property type="protein sequence ID" value="SMF39321.1"/>
    <property type="molecule type" value="Genomic_DNA"/>
</dbReference>
<gene>
    <name evidence="2" type="ORF">SAMN02982989_1727</name>
</gene>
<dbReference type="RefSeq" id="WP_143531595.1">
    <property type="nucleotide sequence ID" value="NZ_FXAF01000006.1"/>
</dbReference>
<reference evidence="3" key="1">
    <citation type="submission" date="2017-04" db="EMBL/GenBank/DDBJ databases">
        <authorList>
            <person name="Varghese N."/>
            <person name="Submissions S."/>
        </authorList>
    </citation>
    <scope>NUCLEOTIDE SEQUENCE [LARGE SCALE GENOMIC DNA]</scope>
    <source>
        <strain evidence="3">B4P</strain>
    </source>
</reference>
<feature type="region of interest" description="Disordered" evidence="1">
    <location>
        <begin position="1"/>
        <end position="20"/>
    </location>
</feature>
<accession>A0A1X7ES87</accession>
<proteinExistence type="predicted"/>
<protein>
    <submittedName>
        <fullName evidence="2">Uncharacterized protein</fullName>
    </submittedName>
</protein>
<keyword evidence="3" id="KW-1185">Reference proteome</keyword>
<evidence type="ECO:0000256" key="1">
    <source>
        <dbReference type="SAM" id="MobiDB-lite"/>
    </source>
</evidence>
<name>A0A1X7ES87_9HYPH</name>
<dbReference type="OrthoDB" id="10002157at2"/>
<sequence>MSVTANPPSRNRHGDIDPRIEALGPDVHRMARRFFSSEKEAAALARKTIARAKRELPVAAGDDAVRLCLFRSMHDIFAADLRSNGRPGRS</sequence>
<organism evidence="2 3">
    <name type="scientific">Xaviernesmea oryzae</name>
    <dbReference type="NCBI Taxonomy" id="464029"/>
    <lineage>
        <taxon>Bacteria</taxon>
        <taxon>Pseudomonadati</taxon>
        <taxon>Pseudomonadota</taxon>
        <taxon>Alphaproteobacteria</taxon>
        <taxon>Hyphomicrobiales</taxon>
        <taxon>Rhizobiaceae</taxon>
        <taxon>Rhizobium/Agrobacterium group</taxon>
        <taxon>Xaviernesmea</taxon>
    </lineage>
</organism>
<dbReference type="Proteomes" id="UP000192903">
    <property type="component" value="Unassembled WGS sequence"/>
</dbReference>